<reference evidence="2" key="2">
    <citation type="journal article" date="2024" name="Plant">
        <title>Genomic evolution and insights into agronomic trait innovations of Sesamum species.</title>
        <authorList>
            <person name="Miao H."/>
            <person name="Wang L."/>
            <person name="Qu L."/>
            <person name="Liu H."/>
            <person name="Sun Y."/>
            <person name="Le M."/>
            <person name="Wang Q."/>
            <person name="Wei S."/>
            <person name="Zheng Y."/>
            <person name="Lin W."/>
            <person name="Duan Y."/>
            <person name="Cao H."/>
            <person name="Xiong S."/>
            <person name="Wang X."/>
            <person name="Wei L."/>
            <person name="Li C."/>
            <person name="Ma Q."/>
            <person name="Ju M."/>
            <person name="Zhao R."/>
            <person name="Li G."/>
            <person name="Mu C."/>
            <person name="Tian Q."/>
            <person name="Mei H."/>
            <person name="Zhang T."/>
            <person name="Gao T."/>
            <person name="Zhang H."/>
        </authorList>
    </citation>
    <scope>NUCLEOTIDE SEQUENCE</scope>
    <source>
        <strain evidence="2">G02</strain>
    </source>
</reference>
<proteinExistence type="predicted"/>
<comment type="caution">
    <text evidence="2">The sequence shown here is derived from an EMBL/GenBank/DDBJ whole genome shotgun (WGS) entry which is preliminary data.</text>
</comment>
<evidence type="ECO:0000313" key="2">
    <source>
        <dbReference type="EMBL" id="KAL0361468.1"/>
    </source>
</evidence>
<feature type="region of interest" description="Disordered" evidence="1">
    <location>
        <begin position="1"/>
        <end position="28"/>
    </location>
</feature>
<reference evidence="2" key="1">
    <citation type="submission" date="2020-06" db="EMBL/GenBank/DDBJ databases">
        <authorList>
            <person name="Li T."/>
            <person name="Hu X."/>
            <person name="Zhang T."/>
            <person name="Song X."/>
            <person name="Zhang H."/>
            <person name="Dai N."/>
            <person name="Sheng W."/>
            <person name="Hou X."/>
            <person name="Wei L."/>
        </authorList>
    </citation>
    <scope>NUCLEOTIDE SEQUENCE</scope>
    <source>
        <strain evidence="2">G02</strain>
        <tissue evidence="2">Leaf</tissue>
    </source>
</reference>
<name>A0AAW2Q127_SESRA</name>
<organism evidence="2">
    <name type="scientific">Sesamum radiatum</name>
    <name type="common">Black benniseed</name>
    <dbReference type="NCBI Taxonomy" id="300843"/>
    <lineage>
        <taxon>Eukaryota</taxon>
        <taxon>Viridiplantae</taxon>
        <taxon>Streptophyta</taxon>
        <taxon>Embryophyta</taxon>
        <taxon>Tracheophyta</taxon>
        <taxon>Spermatophyta</taxon>
        <taxon>Magnoliopsida</taxon>
        <taxon>eudicotyledons</taxon>
        <taxon>Gunneridae</taxon>
        <taxon>Pentapetalae</taxon>
        <taxon>asterids</taxon>
        <taxon>lamiids</taxon>
        <taxon>Lamiales</taxon>
        <taxon>Pedaliaceae</taxon>
        <taxon>Sesamum</taxon>
    </lineage>
</organism>
<protein>
    <recommendedName>
        <fullName evidence="3">Retrotransposon gag protein</fullName>
    </recommendedName>
</protein>
<evidence type="ECO:0008006" key="3">
    <source>
        <dbReference type="Google" id="ProtNLM"/>
    </source>
</evidence>
<accession>A0AAW2Q127</accession>
<sequence length="117" mass="13687">MERSSSSRIALPPHVERETTNITDPGSYDSIHKMEFPLFNGEDARASIRRCTRYFLMIPILENQKVPLTLVHIQGRAELWYQGHVEKRGEPNCQELIVHVLETFEDLDYERVVTEFN</sequence>
<evidence type="ECO:0000256" key="1">
    <source>
        <dbReference type="SAM" id="MobiDB-lite"/>
    </source>
</evidence>
<dbReference type="EMBL" id="JACGWJ010000016">
    <property type="protein sequence ID" value="KAL0361468.1"/>
    <property type="molecule type" value="Genomic_DNA"/>
</dbReference>
<dbReference type="AlphaFoldDB" id="A0AAW2Q127"/>
<gene>
    <name evidence="2" type="ORF">Sradi_3831300</name>
</gene>